<dbReference type="GO" id="GO:0046872">
    <property type="term" value="F:metal ion binding"/>
    <property type="evidence" value="ECO:0007669"/>
    <property type="project" value="UniProtKB-KW"/>
</dbReference>
<dbReference type="PANTHER" id="PTHR11136:SF0">
    <property type="entry name" value="DIHYDROFOLATE SYNTHETASE-RELATED"/>
    <property type="match status" value="1"/>
</dbReference>
<dbReference type="InterPro" id="IPR001645">
    <property type="entry name" value="Folylpolyglutamate_synth"/>
</dbReference>
<dbReference type="GO" id="GO:0005524">
    <property type="term" value="F:ATP binding"/>
    <property type="evidence" value="ECO:0007669"/>
    <property type="project" value="UniProtKB-KW"/>
</dbReference>
<dbReference type="Proteomes" id="UP000184267">
    <property type="component" value="Unassembled WGS sequence"/>
</dbReference>
<evidence type="ECO:0000256" key="6">
    <source>
        <dbReference type="ARBA" id="ARBA00022842"/>
    </source>
</evidence>
<name>A0A1M2VYV0_TRAPU</name>
<dbReference type="STRING" id="154538.A0A1M2VYV0"/>
<keyword evidence="9" id="KW-1185">Reference proteome</keyword>
<evidence type="ECO:0000256" key="2">
    <source>
        <dbReference type="ARBA" id="ARBA00022598"/>
    </source>
</evidence>
<comment type="caution">
    <text evidence="8">The sequence shown here is derived from an EMBL/GenBank/DDBJ whole genome shotgun (WGS) entry which is preliminary data.</text>
</comment>
<dbReference type="Gene3D" id="3.90.190.20">
    <property type="entry name" value="Mur ligase, C-terminal domain"/>
    <property type="match status" value="1"/>
</dbReference>
<evidence type="ECO:0000256" key="1">
    <source>
        <dbReference type="ARBA" id="ARBA00008276"/>
    </source>
</evidence>
<proteinExistence type="inferred from homology"/>
<evidence type="ECO:0000256" key="5">
    <source>
        <dbReference type="ARBA" id="ARBA00022840"/>
    </source>
</evidence>
<dbReference type="EMBL" id="MNAD01000447">
    <property type="protein sequence ID" value="OJT12794.1"/>
    <property type="molecule type" value="Genomic_DNA"/>
</dbReference>
<feature type="region of interest" description="Disordered" evidence="7">
    <location>
        <begin position="447"/>
        <end position="474"/>
    </location>
</feature>
<dbReference type="InterPro" id="IPR036565">
    <property type="entry name" value="Mur-like_cat_sf"/>
</dbReference>
<dbReference type="GO" id="GO:0004326">
    <property type="term" value="F:tetrahydrofolylpolyglutamate synthase activity"/>
    <property type="evidence" value="ECO:0007669"/>
    <property type="project" value="InterPro"/>
</dbReference>
<gene>
    <name evidence="8" type="ORF">TRAPUB_10629</name>
</gene>
<accession>A0A1M2VYV0</accession>
<organism evidence="8 9">
    <name type="scientific">Trametes pubescens</name>
    <name type="common">White-rot fungus</name>
    <dbReference type="NCBI Taxonomy" id="154538"/>
    <lineage>
        <taxon>Eukaryota</taxon>
        <taxon>Fungi</taxon>
        <taxon>Dikarya</taxon>
        <taxon>Basidiomycota</taxon>
        <taxon>Agaricomycotina</taxon>
        <taxon>Agaricomycetes</taxon>
        <taxon>Polyporales</taxon>
        <taxon>Polyporaceae</taxon>
        <taxon>Trametes</taxon>
    </lineage>
</organism>
<evidence type="ECO:0000256" key="7">
    <source>
        <dbReference type="SAM" id="MobiDB-lite"/>
    </source>
</evidence>
<dbReference type="NCBIfam" id="TIGR01499">
    <property type="entry name" value="folC"/>
    <property type="match status" value="1"/>
</dbReference>
<protein>
    <submittedName>
        <fullName evidence="8">Dihydrofolate synthetase</fullName>
    </submittedName>
</protein>
<comment type="similarity">
    <text evidence="1">Belongs to the folylpolyglutamate synthase family.</text>
</comment>
<evidence type="ECO:0000313" key="9">
    <source>
        <dbReference type="Proteomes" id="UP000184267"/>
    </source>
</evidence>
<dbReference type="Gene3D" id="3.40.1190.10">
    <property type="entry name" value="Mur-like, catalytic domain"/>
    <property type="match status" value="1"/>
</dbReference>
<keyword evidence="5" id="KW-0067">ATP-binding</keyword>
<dbReference type="OrthoDB" id="5212574at2759"/>
<dbReference type="OMA" id="SIHDRIC"/>
<dbReference type="GO" id="GO:0005739">
    <property type="term" value="C:mitochondrion"/>
    <property type="evidence" value="ECO:0007669"/>
    <property type="project" value="TreeGrafter"/>
</dbReference>
<evidence type="ECO:0000256" key="3">
    <source>
        <dbReference type="ARBA" id="ARBA00022723"/>
    </source>
</evidence>
<sequence>MSIDLTLDRIRRLLGVLTYTRPTIHIAGTNGKGSVCALVSSILSAADPPLAIGRFNSPHLISVLDSISIKNRPISEEAYFSAKETVERTDKENAIGASNFELLTCTALVAFEHAAVDVVILEVGMGGRLDATNAVSDDCILVSALTAIDLDHQAFLGDTVGAIAREKSAISRPGRPFAIGPQVHPEVTDVARSVVAAVGGEVIPLPIVTLANWDDTLDGPAPPRDSAFEGSSPRLVQVSMACFTEPIRALLPLHGAHQLANLRVAAGIISAALTHPSCEKFGLGLRVRITPTAVARGIANTRWPGRLSYHTLALQAQAPVEPSGTQKLLVLADGAHNPASAAALADYLVDLLEEPRSPQGVPSRPLVLTFVLALSHSPPKTPAQTLAPLFALPERLPRGRQVRIGAALLRFTPPAGMPWVRPEPPSVIRAAISTLVLSPGSSIDLWPDSAADADTTNSDANEEEAAGKSESGAPAPLERALRWAAGRHAAEQEDALVVLAGSLYLVADFYRLLASLGQAQEIWGTN</sequence>
<dbReference type="AlphaFoldDB" id="A0A1M2VYV0"/>
<dbReference type="InterPro" id="IPR036615">
    <property type="entry name" value="Mur_ligase_C_dom_sf"/>
</dbReference>
<dbReference type="UniPathway" id="UPA00850"/>
<dbReference type="GO" id="GO:0005829">
    <property type="term" value="C:cytosol"/>
    <property type="evidence" value="ECO:0007669"/>
    <property type="project" value="TreeGrafter"/>
</dbReference>
<evidence type="ECO:0000313" key="8">
    <source>
        <dbReference type="EMBL" id="OJT12794.1"/>
    </source>
</evidence>
<dbReference type="PANTHER" id="PTHR11136">
    <property type="entry name" value="FOLYLPOLYGLUTAMATE SYNTHASE-RELATED"/>
    <property type="match status" value="1"/>
</dbReference>
<dbReference type="GO" id="GO:0008841">
    <property type="term" value="F:dihydrofolate synthase activity"/>
    <property type="evidence" value="ECO:0007669"/>
    <property type="project" value="TreeGrafter"/>
</dbReference>
<keyword evidence="3" id="KW-0479">Metal-binding</keyword>
<reference evidence="8 9" key="1">
    <citation type="submission" date="2016-10" db="EMBL/GenBank/DDBJ databases">
        <title>Genome sequence of the basidiomycete white-rot fungus Trametes pubescens.</title>
        <authorList>
            <person name="Makela M.R."/>
            <person name="Granchi Z."/>
            <person name="Peng M."/>
            <person name="De Vries R.P."/>
            <person name="Grigoriev I."/>
            <person name="Riley R."/>
            <person name="Hilden K."/>
        </authorList>
    </citation>
    <scope>NUCLEOTIDE SEQUENCE [LARGE SCALE GENOMIC DNA]</scope>
    <source>
        <strain evidence="8 9">FBCC735</strain>
    </source>
</reference>
<feature type="compositionally biased region" description="Low complexity" evidence="7">
    <location>
        <begin position="448"/>
        <end position="459"/>
    </location>
</feature>
<keyword evidence="6" id="KW-0460">Magnesium</keyword>
<keyword evidence="4" id="KW-0547">Nucleotide-binding</keyword>
<evidence type="ECO:0000256" key="4">
    <source>
        <dbReference type="ARBA" id="ARBA00022741"/>
    </source>
</evidence>
<keyword evidence="2" id="KW-0436">Ligase</keyword>
<dbReference type="SUPFAM" id="SSF53623">
    <property type="entry name" value="MurD-like peptide ligases, catalytic domain"/>
    <property type="match status" value="1"/>
</dbReference>